<dbReference type="Proteomes" id="UP000823933">
    <property type="component" value="Unassembled WGS sequence"/>
</dbReference>
<keyword evidence="1" id="KW-1133">Transmembrane helix</keyword>
<gene>
    <name evidence="3" type="ORF">H9890_10415</name>
</gene>
<evidence type="ECO:0000313" key="3">
    <source>
        <dbReference type="EMBL" id="HIW09795.1"/>
    </source>
</evidence>
<comment type="caution">
    <text evidence="3">The sequence shown here is derived from an EMBL/GenBank/DDBJ whole genome shotgun (WGS) entry which is preliminary data.</text>
</comment>
<sequence>MPKRILRNAILMAVVTFLMAIGLIFYIRSTSPLPGGENAGGALTDGTYTSVQQGYLGDVTVTVTVSGGTVSAVEVDAGNETPALGGVAAEQLAAELAETGSTAGVDVVAGSTYTSQAVLDGMDDCLAQASAG</sequence>
<feature type="domain" description="FMN-binding" evidence="2">
    <location>
        <begin position="54"/>
        <end position="129"/>
    </location>
</feature>
<dbReference type="Gene3D" id="3.90.1010.20">
    <property type="match status" value="1"/>
</dbReference>
<dbReference type="GO" id="GO:0016020">
    <property type="term" value="C:membrane"/>
    <property type="evidence" value="ECO:0007669"/>
    <property type="project" value="InterPro"/>
</dbReference>
<evidence type="ECO:0000259" key="2">
    <source>
        <dbReference type="SMART" id="SM00900"/>
    </source>
</evidence>
<evidence type="ECO:0000256" key="1">
    <source>
        <dbReference type="SAM" id="Phobius"/>
    </source>
</evidence>
<dbReference type="GO" id="GO:0010181">
    <property type="term" value="F:FMN binding"/>
    <property type="evidence" value="ECO:0007669"/>
    <property type="project" value="InterPro"/>
</dbReference>
<feature type="transmembrane region" description="Helical" evidence="1">
    <location>
        <begin position="9"/>
        <end position="27"/>
    </location>
</feature>
<dbReference type="AlphaFoldDB" id="A0A9D1QCQ5"/>
<accession>A0A9D1QCQ5</accession>
<dbReference type="Pfam" id="PF04205">
    <property type="entry name" value="FMN_bind"/>
    <property type="match status" value="1"/>
</dbReference>
<name>A0A9D1QCQ5_9FIRM</name>
<organism evidence="3 4">
    <name type="scientific">Candidatus Faecalibacterium intestinigallinarum</name>
    <dbReference type="NCBI Taxonomy" id="2838581"/>
    <lineage>
        <taxon>Bacteria</taxon>
        <taxon>Bacillati</taxon>
        <taxon>Bacillota</taxon>
        <taxon>Clostridia</taxon>
        <taxon>Eubacteriales</taxon>
        <taxon>Oscillospiraceae</taxon>
        <taxon>Faecalibacterium</taxon>
    </lineage>
</organism>
<dbReference type="EMBL" id="DXHQ01000122">
    <property type="protein sequence ID" value="HIW09795.1"/>
    <property type="molecule type" value="Genomic_DNA"/>
</dbReference>
<reference evidence="3" key="1">
    <citation type="journal article" date="2021" name="PeerJ">
        <title>Extensive microbial diversity within the chicken gut microbiome revealed by metagenomics and culture.</title>
        <authorList>
            <person name="Gilroy R."/>
            <person name="Ravi A."/>
            <person name="Getino M."/>
            <person name="Pursley I."/>
            <person name="Horton D.L."/>
            <person name="Alikhan N.F."/>
            <person name="Baker D."/>
            <person name="Gharbi K."/>
            <person name="Hall N."/>
            <person name="Watson M."/>
            <person name="Adriaenssens E.M."/>
            <person name="Foster-Nyarko E."/>
            <person name="Jarju S."/>
            <person name="Secka A."/>
            <person name="Antonio M."/>
            <person name="Oren A."/>
            <person name="Chaudhuri R.R."/>
            <person name="La Ragione R."/>
            <person name="Hildebrand F."/>
            <person name="Pallen M.J."/>
        </authorList>
    </citation>
    <scope>NUCLEOTIDE SEQUENCE</scope>
    <source>
        <strain evidence="3">ChiHcolR34-3080</strain>
    </source>
</reference>
<keyword evidence="1" id="KW-0812">Transmembrane</keyword>
<dbReference type="InterPro" id="IPR007329">
    <property type="entry name" value="FMN-bd"/>
</dbReference>
<reference evidence="3" key="2">
    <citation type="submission" date="2021-04" db="EMBL/GenBank/DDBJ databases">
        <authorList>
            <person name="Gilroy R."/>
        </authorList>
    </citation>
    <scope>NUCLEOTIDE SEQUENCE</scope>
    <source>
        <strain evidence="3">ChiHcolR34-3080</strain>
    </source>
</reference>
<proteinExistence type="predicted"/>
<keyword evidence="1" id="KW-0472">Membrane</keyword>
<dbReference type="SMART" id="SM00900">
    <property type="entry name" value="FMN_bind"/>
    <property type="match status" value="1"/>
</dbReference>
<protein>
    <submittedName>
        <fullName evidence="3">FMN-binding protein</fullName>
    </submittedName>
</protein>
<evidence type="ECO:0000313" key="4">
    <source>
        <dbReference type="Proteomes" id="UP000823933"/>
    </source>
</evidence>